<gene>
    <name evidence="10" type="ORF">Airi01_087630</name>
</gene>
<keyword evidence="8" id="KW-1133">Transmembrane helix</keyword>
<keyword evidence="3" id="KW-0808">Transferase</keyword>
<accession>A0A9W6VW81</accession>
<evidence type="ECO:0000256" key="4">
    <source>
        <dbReference type="ARBA" id="ARBA00022741"/>
    </source>
</evidence>
<name>A0A9W6VW81_9ACTN</name>
<dbReference type="RefSeq" id="WP_285633498.1">
    <property type="nucleotide sequence ID" value="NZ_BSTJ01000014.1"/>
</dbReference>
<dbReference type="PANTHER" id="PTHR43289">
    <property type="entry name" value="MITOGEN-ACTIVATED PROTEIN KINASE KINASE KINASE 20-RELATED"/>
    <property type="match status" value="1"/>
</dbReference>
<feature type="region of interest" description="Disordered" evidence="7">
    <location>
        <begin position="356"/>
        <end position="389"/>
    </location>
</feature>
<organism evidence="10 11">
    <name type="scientific">Actinoallomurus iriomotensis</name>
    <dbReference type="NCBI Taxonomy" id="478107"/>
    <lineage>
        <taxon>Bacteria</taxon>
        <taxon>Bacillati</taxon>
        <taxon>Actinomycetota</taxon>
        <taxon>Actinomycetes</taxon>
        <taxon>Streptosporangiales</taxon>
        <taxon>Thermomonosporaceae</taxon>
        <taxon>Actinoallomurus</taxon>
    </lineage>
</organism>
<dbReference type="SMART" id="SM00220">
    <property type="entry name" value="S_TKc"/>
    <property type="match status" value="1"/>
</dbReference>
<comment type="caution">
    <text evidence="10">The sequence shown here is derived from an EMBL/GenBank/DDBJ whole genome shotgun (WGS) entry which is preliminary data.</text>
</comment>
<dbReference type="AlphaFoldDB" id="A0A9W6VW81"/>
<dbReference type="SUPFAM" id="SSF56112">
    <property type="entry name" value="Protein kinase-like (PK-like)"/>
    <property type="match status" value="1"/>
</dbReference>
<evidence type="ECO:0000313" key="11">
    <source>
        <dbReference type="Proteomes" id="UP001165135"/>
    </source>
</evidence>
<evidence type="ECO:0000313" key="10">
    <source>
        <dbReference type="EMBL" id="GLY80496.1"/>
    </source>
</evidence>
<keyword evidence="2" id="KW-0723">Serine/threonine-protein kinase</keyword>
<reference evidence="10" key="1">
    <citation type="submission" date="2023-03" db="EMBL/GenBank/DDBJ databases">
        <title>Actinoallomurus iriomotensis NBRC 103681.</title>
        <authorList>
            <person name="Ichikawa N."/>
            <person name="Sato H."/>
            <person name="Tonouchi N."/>
        </authorList>
    </citation>
    <scope>NUCLEOTIDE SEQUENCE</scope>
    <source>
        <strain evidence="10">NBRC 103681</strain>
    </source>
</reference>
<dbReference type="EMBL" id="BSTJ01000014">
    <property type="protein sequence ID" value="GLY80496.1"/>
    <property type="molecule type" value="Genomic_DNA"/>
</dbReference>
<evidence type="ECO:0000256" key="3">
    <source>
        <dbReference type="ARBA" id="ARBA00022679"/>
    </source>
</evidence>
<feature type="transmembrane region" description="Helical" evidence="8">
    <location>
        <begin position="334"/>
        <end position="355"/>
    </location>
</feature>
<keyword evidence="8" id="KW-0812">Transmembrane</keyword>
<evidence type="ECO:0000256" key="5">
    <source>
        <dbReference type="ARBA" id="ARBA00022777"/>
    </source>
</evidence>
<dbReference type="Pfam" id="PF00069">
    <property type="entry name" value="Pkinase"/>
    <property type="match status" value="1"/>
</dbReference>
<evidence type="ECO:0000259" key="9">
    <source>
        <dbReference type="PROSITE" id="PS50011"/>
    </source>
</evidence>
<dbReference type="InterPro" id="IPR000719">
    <property type="entry name" value="Prot_kinase_dom"/>
</dbReference>
<protein>
    <recommendedName>
        <fullName evidence="1">non-specific serine/threonine protein kinase</fullName>
        <ecNumber evidence="1">2.7.11.1</ecNumber>
    </recommendedName>
</protein>
<dbReference type="Proteomes" id="UP001165135">
    <property type="component" value="Unassembled WGS sequence"/>
</dbReference>
<keyword evidence="8" id="KW-0472">Membrane</keyword>
<evidence type="ECO:0000256" key="2">
    <source>
        <dbReference type="ARBA" id="ARBA00022527"/>
    </source>
</evidence>
<evidence type="ECO:0000256" key="6">
    <source>
        <dbReference type="ARBA" id="ARBA00022840"/>
    </source>
</evidence>
<dbReference type="GO" id="GO:0005524">
    <property type="term" value="F:ATP binding"/>
    <property type="evidence" value="ECO:0007669"/>
    <property type="project" value="UniProtKB-KW"/>
</dbReference>
<dbReference type="GO" id="GO:0004674">
    <property type="term" value="F:protein serine/threonine kinase activity"/>
    <property type="evidence" value="ECO:0007669"/>
    <property type="project" value="UniProtKB-KW"/>
</dbReference>
<dbReference type="PROSITE" id="PS50011">
    <property type="entry name" value="PROTEIN_KINASE_DOM"/>
    <property type="match status" value="1"/>
</dbReference>
<keyword evidence="5" id="KW-0418">Kinase</keyword>
<feature type="domain" description="Protein kinase" evidence="9">
    <location>
        <begin position="1"/>
        <end position="266"/>
    </location>
</feature>
<evidence type="ECO:0000256" key="8">
    <source>
        <dbReference type="SAM" id="Phobius"/>
    </source>
</evidence>
<feature type="region of interest" description="Disordered" evidence="7">
    <location>
        <begin position="267"/>
        <end position="292"/>
    </location>
</feature>
<dbReference type="Gene3D" id="1.10.510.10">
    <property type="entry name" value="Transferase(Phosphotransferase) domain 1"/>
    <property type="match status" value="1"/>
</dbReference>
<evidence type="ECO:0000256" key="7">
    <source>
        <dbReference type="SAM" id="MobiDB-lite"/>
    </source>
</evidence>
<dbReference type="PANTHER" id="PTHR43289:SF6">
    <property type="entry name" value="SERINE_THREONINE-PROTEIN KINASE NEKL-3"/>
    <property type="match status" value="1"/>
</dbReference>
<sequence>MKLRRSRTAEIQVPDGYIGLTRVPAADPVVAFHAVQEGVGRPVLLFVAPQVGDFEGFRRTLTHLPQGLGIATVYDAGRTRAGHPYVVTAAPGGSLGDRLSGGPLSPAAAVALTVRLAEALSTAHAMGIVHGDIRPEYVWLADETAPALTGFGLWSPAAPPLSWAPVTCVHLAPEVLEGAEPGAAADVYALTSVLATALNGEPPHLPAAWAGHATLIQRKLEPSPTAGTRPDVPEALLAVVRRGLAANPATRYASATELATALHAAKTTDPVDSARREATATLAPPDHAAPLLTEQTRPGEETAAPTPADSGGPLVGMVADLEVGANGSSGRRRMLVVVAAALVIVAVTGVAGVWGKSRSPQAAARRPGPTLSASAFPSHPAPTATRQAPVLSKLELTRYQPAKLKAVPAPQQAVLTWTLPPDARRDGAGIIIRRQPADDTPVVALSRADGRLPETYVAVPLTAGRQYCFLVGVLLRRADGGTALAQSGPVCAMPR</sequence>
<keyword evidence="4" id="KW-0547">Nucleotide-binding</keyword>
<proteinExistence type="predicted"/>
<dbReference type="EC" id="2.7.11.1" evidence="1"/>
<evidence type="ECO:0000256" key="1">
    <source>
        <dbReference type="ARBA" id="ARBA00012513"/>
    </source>
</evidence>
<keyword evidence="6" id="KW-0067">ATP-binding</keyword>
<dbReference type="InterPro" id="IPR011009">
    <property type="entry name" value="Kinase-like_dom_sf"/>
</dbReference>